<dbReference type="RefSeq" id="XP_041187447.1">
    <property type="nucleotide sequence ID" value="XM_041336993.1"/>
</dbReference>
<feature type="domain" description="DUF6593" evidence="1">
    <location>
        <begin position="37"/>
        <end position="184"/>
    </location>
</feature>
<organism evidence="2 3">
    <name type="scientific">Suillus subaureus</name>
    <dbReference type="NCBI Taxonomy" id="48587"/>
    <lineage>
        <taxon>Eukaryota</taxon>
        <taxon>Fungi</taxon>
        <taxon>Dikarya</taxon>
        <taxon>Basidiomycota</taxon>
        <taxon>Agaricomycotina</taxon>
        <taxon>Agaricomycetes</taxon>
        <taxon>Agaricomycetidae</taxon>
        <taxon>Boletales</taxon>
        <taxon>Suillineae</taxon>
        <taxon>Suillaceae</taxon>
        <taxon>Suillus</taxon>
    </lineage>
</organism>
<name>A0A9P7DXK2_9AGAM</name>
<evidence type="ECO:0000313" key="2">
    <source>
        <dbReference type="EMBL" id="KAG1805806.1"/>
    </source>
</evidence>
<dbReference type="GeneID" id="64631009"/>
<dbReference type="Pfam" id="PF20236">
    <property type="entry name" value="DUF6593"/>
    <property type="match status" value="1"/>
</dbReference>
<evidence type="ECO:0000313" key="3">
    <source>
        <dbReference type="Proteomes" id="UP000807769"/>
    </source>
</evidence>
<gene>
    <name evidence="2" type="ORF">BJ212DRAFT_1390544</name>
</gene>
<reference evidence="2" key="1">
    <citation type="journal article" date="2020" name="New Phytol.">
        <title>Comparative genomics reveals dynamic genome evolution in host specialist ectomycorrhizal fungi.</title>
        <authorList>
            <person name="Lofgren L.A."/>
            <person name="Nguyen N.H."/>
            <person name="Vilgalys R."/>
            <person name="Ruytinx J."/>
            <person name="Liao H.L."/>
            <person name="Branco S."/>
            <person name="Kuo A."/>
            <person name="LaButti K."/>
            <person name="Lipzen A."/>
            <person name="Andreopoulos W."/>
            <person name="Pangilinan J."/>
            <person name="Riley R."/>
            <person name="Hundley H."/>
            <person name="Na H."/>
            <person name="Barry K."/>
            <person name="Grigoriev I.V."/>
            <person name="Stajich J.E."/>
            <person name="Kennedy P.G."/>
        </authorList>
    </citation>
    <scope>NUCLEOTIDE SEQUENCE</scope>
    <source>
        <strain evidence="2">MN1</strain>
    </source>
</reference>
<evidence type="ECO:0000259" key="1">
    <source>
        <dbReference type="Pfam" id="PF20236"/>
    </source>
</evidence>
<protein>
    <recommendedName>
        <fullName evidence="1">DUF6593 domain-containing protein</fullName>
    </recommendedName>
</protein>
<dbReference type="AlphaFoldDB" id="A0A9P7DXK2"/>
<accession>A0A9P7DXK2</accession>
<dbReference type="Proteomes" id="UP000807769">
    <property type="component" value="Unassembled WGS sequence"/>
</dbReference>
<dbReference type="OrthoDB" id="3256331at2759"/>
<sequence>MTANWYKACLRHRFTMDSAATLVNPTPPTPYFMTSTSLKNATFYAQPGIPLYTITNDGKQTIVNDRRTPGRIVAIFHQREFLPNTISFPERNGSAPISVQKWLRKTKLADGTIAFVMGTDYGPYAWKMISSHRQKVYAQCDLDRPIASCSFHTTVSNGKPAFLLEYDAEPLREDILVAYLLQRQRVMSEDRLIDVFVGSPAG</sequence>
<comment type="caution">
    <text evidence="2">The sequence shown here is derived from an EMBL/GenBank/DDBJ whole genome shotgun (WGS) entry which is preliminary data.</text>
</comment>
<dbReference type="InterPro" id="IPR046528">
    <property type="entry name" value="DUF6593"/>
</dbReference>
<dbReference type="EMBL" id="JABBWG010000050">
    <property type="protein sequence ID" value="KAG1805806.1"/>
    <property type="molecule type" value="Genomic_DNA"/>
</dbReference>
<proteinExistence type="predicted"/>
<keyword evidence="3" id="KW-1185">Reference proteome</keyword>